<evidence type="ECO:0000313" key="8">
    <source>
        <dbReference type="Proteomes" id="UP000638014"/>
    </source>
</evidence>
<keyword evidence="7" id="KW-0808">Transferase</keyword>
<evidence type="ECO:0000256" key="1">
    <source>
        <dbReference type="ARBA" id="ARBA00007754"/>
    </source>
</evidence>
<evidence type="ECO:0000313" key="7">
    <source>
        <dbReference type="EMBL" id="MBD1389146.1"/>
    </source>
</evidence>
<dbReference type="Proteomes" id="UP000638014">
    <property type="component" value="Unassembled WGS sequence"/>
</dbReference>
<evidence type="ECO:0000256" key="2">
    <source>
        <dbReference type="ARBA" id="ARBA00022801"/>
    </source>
</evidence>
<proteinExistence type="inferred from homology"/>
<feature type="active site" description="Nucleophile" evidence="4">
    <location>
        <position position="311"/>
    </location>
</feature>
<feature type="signal peptide" evidence="5">
    <location>
        <begin position="1"/>
        <end position="24"/>
    </location>
</feature>
<evidence type="ECO:0000259" key="6">
    <source>
        <dbReference type="PROSITE" id="PS51764"/>
    </source>
</evidence>
<organism evidence="7 8">
    <name type="scientific">Neiella litorisoli</name>
    <dbReference type="NCBI Taxonomy" id="2771431"/>
    <lineage>
        <taxon>Bacteria</taxon>
        <taxon>Pseudomonadati</taxon>
        <taxon>Pseudomonadota</taxon>
        <taxon>Gammaproteobacteria</taxon>
        <taxon>Alteromonadales</taxon>
        <taxon>Echinimonadaceae</taxon>
        <taxon>Neiella</taxon>
    </lineage>
</organism>
<dbReference type="GO" id="GO:0006080">
    <property type="term" value="P:substituted mannan metabolic process"/>
    <property type="evidence" value="ECO:0007669"/>
    <property type="project" value="InterPro"/>
</dbReference>
<protein>
    <submittedName>
        <fullName evidence="7">Glycosyl transferase family 1</fullName>
    </submittedName>
</protein>
<accession>A0A8J6UFT8</accession>
<name>A0A8J6UFT8_9GAMM</name>
<keyword evidence="5" id="KW-0732">Signal</keyword>
<evidence type="ECO:0000256" key="3">
    <source>
        <dbReference type="ARBA" id="ARBA00023295"/>
    </source>
</evidence>
<dbReference type="InterPro" id="IPR000805">
    <property type="entry name" value="Glyco_hydro_26"/>
</dbReference>
<dbReference type="PROSITE" id="PS51764">
    <property type="entry name" value="GH26"/>
    <property type="match status" value="1"/>
</dbReference>
<gene>
    <name evidence="7" type="ORF">IC617_06875</name>
</gene>
<dbReference type="GO" id="GO:0016985">
    <property type="term" value="F:mannan endo-1,4-beta-mannosidase activity"/>
    <property type="evidence" value="ECO:0007669"/>
    <property type="project" value="InterPro"/>
</dbReference>
<feature type="chain" id="PRO_5035167117" evidence="5">
    <location>
        <begin position="25"/>
        <end position="394"/>
    </location>
</feature>
<dbReference type="Pfam" id="PF02156">
    <property type="entry name" value="Glyco_hydro_26"/>
    <property type="match status" value="1"/>
</dbReference>
<reference evidence="7" key="1">
    <citation type="submission" date="2020-09" db="EMBL/GenBank/DDBJ databases">
        <title>A novel bacterium of genus Neiella, isolated from South China Sea.</title>
        <authorList>
            <person name="Huang H."/>
            <person name="Mo K."/>
            <person name="Hu Y."/>
        </authorList>
    </citation>
    <scope>NUCLEOTIDE SEQUENCE</scope>
    <source>
        <strain evidence="7">HB171785</strain>
    </source>
</reference>
<dbReference type="GO" id="GO:0016740">
    <property type="term" value="F:transferase activity"/>
    <property type="evidence" value="ECO:0007669"/>
    <property type="project" value="UniProtKB-KW"/>
</dbReference>
<keyword evidence="8" id="KW-1185">Reference proteome</keyword>
<dbReference type="InterPro" id="IPR022790">
    <property type="entry name" value="GH26_dom"/>
</dbReference>
<dbReference type="SUPFAM" id="SSF51445">
    <property type="entry name" value="(Trans)glycosidases"/>
    <property type="match status" value="1"/>
</dbReference>
<dbReference type="RefSeq" id="WP_191144251.1">
    <property type="nucleotide sequence ID" value="NZ_JACXAF010000007.1"/>
</dbReference>
<dbReference type="EMBL" id="JACXAF010000007">
    <property type="protein sequence ID" value="MBD1389146.1"/>
    <property type="molecule type" value="Genomic_DNA"/>
</dbReference>
<keyword evidence="2 4" id="KW-0378">Hydrolase</keyword>
<evidence type="ECO:0000256" key="5">
    <source>
        <dbReference type="SAM" id="SignalP"/>
    </source>
</evidence>
<dbReference type="PRINTS" id="PR00739">
    <property type="entry name" value="GLHYDRLASE26"/>
</dbReference>
<evidence type="ECO:0000256" key="4">
    <source>
        <dbReference type="PROSITE-ProRule" id="PRU01100"/>
    </source>
</evidence>
<dbReference type="PANTHER" id="PTHR40079:SF4">
    <property type="entry name" value="GH26 DOMAIN-CONTAINING PROTEIN-RELATED"/>
    <property type="match status" value="1"/>
</dbReference>
<dbReference type="Gene3D" id="3.20.20.80">
    <property type="entry name" value="Glycosidases"/>
    <property type="match status" value="1"/>
</dbReference>
<comment type="caution">
    <text evidence="7">The sequence shown here is derived from an EMBL/GenBank/DDBJ whole genome shotgun (WGS) entry which is preliminary data.</text>
</comment>
<dbReference type="PANTHER" id="PTHR40079">
    <property type="entry name" value="MANNAN ENDO-1,4-BETA-MANNOSIDASE E-RELATED"/>
    <property type="match status" value="1"/>
</dbReference>
<dbReference type="InterPro" id="IPR017853">
    <property type="entry name" value="GH"/>
</dbReference>
<keyword evidence="3 4" id="KW-0326">Glycosidase</keyword>
<dbReference type="AlphaFoldDB" id="A0A8J6UFT8"/>
<sequence>MSSIWAVFAALTFLGCSPHSSLNAAPHSLIDRQATPQTIALFEHMSQLAEQQIMFGHQDDLAYGLHWWNEPNRSDVKDVVGDYPAVTGWEIGGLELGHQVNIDGVNFANMQAWIKQVFLRGGINTISWHIHDPVSGASSWSNQSPVEQLLPGASHHHQLLAYLDSFVAFNQQLFVVNEFGQQVHIPIIFRPWHEHSGDWFWWGKGNTAEQDYIALWRFTVHYLRDVKQQHNLIYAYSPDRSRLRDSHFTEDYLWGYPGDDYVDIMGIDNYWDMRGEMDQQLAQQKLASFVFSTEQLSKLAHQHGKLAALTEAGSGRLEYPPMWTEILLTGLQANTWTKRMAYVLVWRNSNLDKEQREQFFTPPPEHPSAPYFKRFYQDPMTLFNADLPPMYRAP</sequence>
<feature type="domain" description="GH26" evidence="6">
    <location>
        <begin position="36"/>
        <end position="385"/>
    </location>
</feature>
<comment type="similarity">
    <text evidence="1 4">Belongs to the glycosyl hydrolase 26 family.</text>
</comment>
<feature type="active site" description="Proton donor" evidence="4">
    <location>
        <position position="194"/>
    </location>
</feature>